<comment type="cofactor">
    <cofactor evidence="1 5">
        <name>FAD</name>
        <dbReference type="ChEBI" id="CHEBI:57692"/>
    </cofactor>
</comment>
<evidence type="ECO:0000256" key="5">
    <source>
        <dbReference type="RuleBase" id="RU362125"/>
    </source>
</evidence>
<dbReference type="PANTHER" id="PTHR43884">
    <property type="entry name" value="ACYL-COA DEHYDROGENASE"/>
    <property type="match status" value="1"/>
</dbReference>
<dbReference type="InterPro" id="IPR013786">
    <property type="entry name" value="AcylCoA_DH/ox_N"/>
</dbReference>
<evidence type="ECO:0000256" key="3">
    <source>
        <dbReference type="ARBA" id="ARBA00022630"/>
    </source>
</evidence>
<dbReference type="Pfam" id="PF02771">
    <property type="entry name" value="Acyl-CoA_dh_N"/>
    <property type="match status" value="1"/>
</dbReference>
<dbReference type="Pfam" id="PF02770">
    <property type="entry name" value="Acyl-CoA_dh_M"/>
    <property type="match status" value="1"/>
</dbReference>
<dbReference type="RefSeq" id="WP_338182358.1">
    <property type="nucleotide sequence ID" value="NZ_JAEKNQ010000059.1"/>
</dbReference>
<dbReference type="InterPro" id="IPR037069">
    <property type="entry name" value="AcylCoA_DH/ox_N_sf"/>
</dbReference>
<protein>
    <submittedName>
        <fullName evidence="9">Acyl-CoA/acyl-ACP dehydrogenase</fullName>
    </submittedName>
</protein>
<dbReference type="PANTHER" id="PTHR43884:SF12">
    <property type="entry name" value="ISOVALERYL-COA DEHYDROGENASE, MITOCHONDRIAL-RELATED"/>
    <property type="match status" value="1"/>
</dbReference>
<dbReference type="SUPFAM" id="SSF47203">
    <property type="entry name" value="Acyl-CoA dehydrogenase C-terminal domain-like"/>
    <property type="match status" value="1"/>
</dbReference>
<reference evidence="9 10" key="1">
    <citation type="submission" date="2020-10" db="EMBL/GenBank/DDBJ databases">
        <title>Ca. Dormibacterota MAGs.</title>
        <authorList>
            <person name="Montgomery K."/>
        </authorList>
    </citation>
    <scope>NUCLEOTIDE SEQUENCE [LARGE SCALE GENOMIC DNA]</scope>
    <source>
        <strain evidence="9">SC8811_S16_3</strain>
    </source>
</reference>
<dbReference type="InterPro" id="IPR006091">
    <property type="entry name" value="Acyl-CoA_Oxase/DH_mid-dom"/>
</dbReference>
<evidence type="ECO:0000256" key="2">
    <source>
        <dbReference type="ARBA" id="ARBA00009347"/>
    </source>
</evidence>
<dbReference type="Gene3D" id="2.40.110.10">
    <property type="entry name" value="Butyryl-CoA Dehydrogenase, subunit A, domain 2"/>
    <property type="match status" value="1"/>
</dbReference>
<name>A0A934K9Z9_9BACT</name>
<evidence type="ECO:0000256" key="4">
    <source>
        <dbReference type="ARBA" id="ARBA00022827"/>
    </source>
</evidence>
<keyword evidence="5" id="KW-0560">Oxidoreductase</keyword>
<keyword evidence="4 5" id="KW-0274">FAD</keyword>
<dbReference type="Pfam" id="PF00441">
    <property type="entry name" value="Acyl-CoA_dh_1"/>
    <property type="match status" value="1"/>
</dbReference>
<gene>
    <name evidence="9" type="ORF">JF888_15405</name>
</gene>
<accession>A0A934K9Z9</accession>
<evidence type="ECO:0000259" key="7">
    <source>
        <dbReference type="Pfam" id="PF02770"/>
    </source>
</evidence>
<evidence type="ECO:0000256" key="1">
    <source>
        <dbReference type="ARBA" id="ARBA00001974"/>
    </source>
</evidence>
<dbReference type="GO" id="GO:0003995">
    <property type="term" value="F:acyl-CoA dehydrogenase activity"/>
    <property type="evidence" value="ECO:0007669"/>
    <property type="project" value="TreeGrafter"/>
</dbReference>
<feature type="domain" description="Acyl-CoA dehydrogenase/oxidase N-terminal" evidence="8">
    <location>
        <begin position="19"/>
        <end position="131"/>
    </location>
</feature>
<dbReference type="EMBL" id="JAEKNQ010000059">
    <property type="protein sequence ID" value="MBJ7604541.1"/>
    <property type="molecule type" value="Genomic_DNA"/>
</dbReference>
<dbReference type="InterPro" id="IPR046373">
    <property type="entry name" value="Acyl-CoA_Oxase/DH_mid-dom_sf"/>
</dbReference>
<evidence type="ECO:0000313" key="9">
    <source>
        <dbReference type="EMBL" id="MBJ7604541.1"/>
    </source>
</evidence>
<dbReference type="SUPFAM" id="SSF56645">
    <property type="entry name" value="Acyl-CoA dehydrogenase NM domain-like"/>
    <property type="match status" value="1"/>
</dbReference>
<proteinExistence type="inferred from homology"/>
<dbReference type="Gene3D" id="1.20.140.10">
    <property type="entry name" value="Butyryl-CoA Dehydrogenase, subunit A, domain 3"/>
    <property type="match status" value="1"/>
</dbReference>
<keyword evidence="3 5" id="KW-0285">Flavoprotein</keyword>
<dbReference type="InterPro" id="IPR009075">
    <property type="entry name" value="AcylCo_DH/oxidase_C"/>
</dbReference>
<evidence type="ECO:0000259" key="8">
    <source>
        <dbReference type="Pfam" id="PF02771"/>
    </source>
</evidence>
<organism evidence="9 10">
    <name type="scientific">Candidatus Dormiibacter inghamiae</name>
    <dbReference type="NCBI Taxonomy" id="3127013"/>
    <lineage>
        <taxon>Bacteria</taxon>
        <taxon>Bacillati</taxon>
        <taxon>Candidatus Dormiibacterota</taxon>
        <taxon>Candidatus Dormibacteria</taxon>
        <taxon>Candidatus Dormibacterales</taxon>
        <taxon>Candidatus Dormibacteraceae</taxon>
        <taxon>Candidatus Dormiibacter</taxon>
    </lineage>
</organism>
<comment type="similarity">
    <text evidence="2 5">Belongs to the acyl-CoA dehydrogenase family.</text>
</comment>
<dbReference type="InterPro" id="IPR036250">
    <property type="entry name" value="AcylCo_DH-like_C"/>
</dbReference>
<sequence length="409" mass="45227">MAVTNDTRLGTPSPHFGLTPEIAELRAHARTFAIDKLRPRAAEFEWKGGIRDRVDWDLVEEVSSFGWRTYGLSREDGGAGGSVLGICVLIEELAFGDMGFAVIIDQTLKVQRIIARSAQGQVRSHFLKRFLAEPRNVLAICFTEPDTSSDYVVPRSDFRFQSSAVLREDGNWILNGYKQYISNGADAGFYLVWACTDPDQPANLGTSGFLLEPGMPGFEVEKVHEKIAQRTINNAAMRFTDVVIEPWRLVGPPHMGYGSVKDVLKESAIEAGATTLGTARAAYEMAFAHAQQRVQGGRPLIEHANIACRLAEMYSELEAARSLIWRAAWAVEHDPDYDYAMGSAAKTVAAEVAVRTCLSAMEIHGGLSIMYQDCQVEKCLRDCVSFLHSDGAQDSHRLRITNILREAQP</sequence>
<feature type="domain" description="Acyl-CoA oxidase/dehydrogenase middle" evidence="7">
    <location>
        <begin position="139"/>
        <end position="242"/>
    </location>
</feature>
<dbReference type="AlphaFoldDB" id="A0A934K9Z9"/>
<dbReference type="GO" id="GO:0050660">
    <property type="term" value="F:flavin adenine dinucleotide binding"/>
    <property type="evidence" value="ECO:0007669"/>
    <property type="project" value="InterPro"/>
</dbReference>
<dbReference type="Gene3D" id="1.10.540.10">
    <property type="entry name" value="Acyl-CoA dehydrogenase/oxidase, N-terminal domain"/>
    <property type="match status" value="1"/>
</dbReference>
<evidence type="ECO:0000313" key="10">
    <source>
        <dbReference type="Proteomes" id="UP000620075"/>
    </source>
</evidence>
<dbReference type="InterPro" id="IPR009100">
    <property type="entry name" value="AcylCoA_DH/oxidase_NM_dom_sf"/>
</dbReference>
<feature type="domain" description="Acyl-CoA dehydrogenase/oxidase C-terminal" evidence="6">
    <location>
        <begin position="256"/>
        <end position="401"/>
    </location>
</feature>
<dbReference type="CDD" id="cd00567">
    <property type="entry name" value="ACAD"/>
    <property type="match status" value="1"/>
</dbReference>
<dbReference type="Proteomes" id="UP000620075">
    <property type="component" value="Unassembled WGS sequence"/>
</dbReference>
<comment type="caution">
    <text evidence="9">The sequence shown here is derived from an EMBL/GenBank/DDBJ whole genome shotgun (WGS) entry which is preliminary data.</text>
</comment>
<evidence type="ECO:0000259" key="6">
    <source>
        <dbReference type="Pfam" id="PF00441"/>
    </source>
</evidence>